<proteinExistence type="predicted"/>
<name>A0A8S9ZW51_9BILA</name>
<organism evidence="2 3">
    <name type="scientific">Meloidogyne graminicola</name>
    <dbReference type="NCBI Taxonomy" id="189291"/>
    <lineage>
        <taxon>Eukaryota</taxon>
        <taxon>Metazoa</taxon>
        <taxon>Ecdysozoa</taxon>
        <taxon>Nematoda</taxon>
        <taxon>Chromadorea</taxon>
        <taxon>Rhabditida</taxon>
        <taxon>Tylenchina</taxon>
        <taxon>Tylenchomorpha</taxon>
        <taxon>Tylenchoidea</taxon>
        <taxon>Meloidogynidae</taxon>
        <taxon>Meloidogyninae</taxon>
        <taxon>Meloidogyne</taxon>
    </lineage>
</organism>
<comment type="caution">
    <text evidence="2">The sequence shown here is derived from an EMBL/GenBank/DDBJ whole genome shotgun (WGS) entry which is preliminary data.</text>
</comment>
<evidence type="ECO:0000256" key="1">
    <source>
        <dbReference type="SAM" id="MobiDB-lite"/>
    </source>
</evidence>
<dbReference type="Proteomes" id="UP000605970">
    <property type="component" value="Unassembled WGS sequence"/>
</dbReference>
<feature type="compositionally biased region" description="Polar residues" evidence="1">
    <location>
        <begin position="311"/>
        <end position="327"/>
    </location>
</feature>
<feature type="region of interest" description="Disordered" evidence="1">
    <location>
        <begin position="267"/>
        <end position="294"/>
    </location>
</feature>
<dbReference type="EMBL" id="JABEBT010000016">
    <property type="protein sequence ID" value="KAF7637953.1"/>
    <property type="molecule type" value="Genomic_DNA"/>
</dbReference>
<dbReference type="OrthoDB" id="5872790at2759"/>
<feature type="region of interest" description="Disordered" evidence="1">
    <location>
        <begin position="29"/>
        <end position="53"/>
    </location>
</feature>
<dbReference type="AlphaFoldDB" id="A0A8S9ZW51"/>
<gene>
    <name evidence="2" type="ORF">Mgra_00002656</name>
</gene>
<protein>
    <submittedName>
        <fullName evidence="2">Uncharacterized protein</fullName>
    </submittedName>
</protein>
<feature type="compositionally biased region" description="Basic and acidic residues" evidence="1">
    <location>
        <begin position="269"/>
        <end position="292"/>
    </location>
</feature>
<evidence type="ECO:0000313" key="3">
    <source>
        <dbReference type="Proteomes" id="UP000605970"/>
    </source>
</evidence>
<sequence length="422" mass="47888">MPKRMTLQGIERFGNSFYPSMLHRRLADSVQSVDEHQPPSNLRKLSRQNRSSLPPRFCSSASLTPLAVKSNRIGQNCNESPTSIELYPVWNRQINPEIKNNDLINKNEDADDSFLNIRIGYEQYKRNFGDSIIDELHYSTGFGELPIKHARRTSITEYNVNWNNRPKSLSTKCVNFAPILATLAGDEEEEYNKKDICEPRCSTEIIFEKQGKNFSRNCFNTAVISPQGRNLGYPTPTSTPRNPHIVYARTERQSQKTDFNFVSDVEFSDNDRLPDKSHSSNIRVRESDEHHQQPKVAHIVRPIAAIKAANASPSGFRSNGPKTSPLTNKIPIGSVPIGRAKAQPRVNISNPIETSASPYSSIRIQREDEIDNNKSTNCIQQQRQQLNNKSVGSAEELNVQEIDQMIDTLQQLQHEFTHSEDD</sequence>
<evidence type="ECO:0000313" key="2">
    <source>
        <dbReference type="EMBL" id="KAF7637953.1"/>
    </source>
</evidence>
<keyword evidence="3" id="KW-1185">Reference proteome</keyword>
<feature type="region of interest" description="Disordered" evidence="1">
    <location>
        <begin position="311"/>
        <end position="332"/>
    </location>
</feature>
<reference evidence="2" key="1">
    <citation type="journal article" date="2020" name="Ecol. Evol.">
        <title>Genome structure and content of the rice root-knot nematode (Meloidogyne graminicola).</title>
        <authorList>
            <person name="Phan N.T."/>
            <person name="Danchin E.G.J."/>
            <person name="Klopp C."/>
            <person name="Perfus-Barbeoch L."/>
            <person name="Kozlowski D.K."/>
            <person name="Koutsovoulos G.D."/>
            <person name="Lopez-Roques C."/>
            <person name="Bouchez O."/>
            <person name="Zahm M."/>
            <person name="Besnard G."/>
            <person name="Bellafiore S."/>
        </authorList>
    </citation>
    <scope>NUCLEOTIDE SEQUENCE</scope>
    <source>
        <strain evidence="2">VN-18</strain>
    </source>
</reference>
<accession>A0A8S9ZW51</accession>